<name>A0AAV2S740_MEGNR</name>
<reference evidence="1 2" key="1">
    <citation type="submission" date="2024-05" db="EMBL/GenBank/DDBJ databases">
        <authorList>
            <person name="Wallberg A."/>
        </authorList>
    </citation>
    <scope>NUCLEOTIDE SEQUENCE [LARGE SCALE GENOMIC DNA]</scope>
</reference>
<protein>
    <submittedName>
        <fullName evidence="1">Uncharacterized protein</fullName>
    </submittedName>
</protein>
<accession>A0AAV2S740</accession>
<evidence type="ECO:0000313" key="2">
    <source>
        <dbReference type="Proteomes" id="UP001497623"/>
    </source>
</evidence>
<feature type="non-terminal residue" evidence="1">
    <location>
        <position position="1"/>
    </location>
</feature>
<dbReference type="Proteomes" id="UP001497623">
    <property type="component" value="Unassembled WGS sequence"/>
</dbReference>
<proteinExistence type="predicted"/>
<organism evidence="1 2">
    <name type="scientific">Meganyctiphanes norvegica</name>
    <name type="common">Northern krill</name>
    <name type="synonym">Thysanopoda norvegica</name>
    <dbReference type="NCBI Taxonomy" id="48144"/>
    <lineage>
        <taxon>Eukaryota</taxon>
        <taxon>Metazoa</taxon>
        <taxon>Ecdysozoa</taxon>
        <taxon>Arthropoda</taxon>
        <taxon>Crustacea</taxon>
        <taxon>Multicrustacea</taxon>
        <taxon>Malacostraca</taxon>
        <taxon>Eumalacostraca</taxon>
        <taxon>Eucarida</taxon>
        <taxon>Euphausiacea</taxon>
        <taxon>Euphausiidae</taxon>
        <taxon>Meganyctiphanes</taxon>
    </lineage>
</organism>
<sequence length="319" mass="35712">SEDASYLLQWLQERARVPAGSASIEADGITLKLELKALQALKWFDIRDNNDLDKSSLSINCARLLLQYVLPYAYDIKINLKERQDMEVTKELLSLSGRCLAEGGILELQLYHHWRHVCSGDSDIFLQSLLQAQTSNGTVRRFRGCLSSWGVKQLPDSLEKLGIALCCPDQAHKVLQALKDRPLPNLDTLRVHIRSGSLMLEHLAPLTAPAQENAGQGVLVYISRVLDSDGDWVAKVLKTLQPSGRKIQSLQLPSCELSVDGYKSCLRAMPTEGVAVENIVMKASRHIAKFDDAQLQGLTSQYMQGTRFQLWNDDEHLDF</sequence>
<keyword evidence="2" id="KW-1185">Reference proteome</keyword>
<comment type="caution">
    <text evidence="1">The sequence shown here is derived from an EMBL/GenBank/DDBJ whole genome shotgun (WGS) entry which is preliminary data.</text>
</comment>
<evidence type="ECO:0000313" key="1">
    <source>
        <dbReference type="EMBL" id="CAL4164236.1"/>
    </source>
</evidence>
<dbReference type="EMBL" id="CAXKWB010046761">
    <property type="protein sequence ID" value="CAL4164236.1"/>
    <property type="molecule type" value="Genomic_DNA"/>
</dbReference>
<gene>
    <name evidence="1" type="ORF">MNOR_LOCUS33113</name>
</gene>
<dbReference type="AlphaFoldDB" id="A0AAV2S740"/>